<evidence type="ECO:0000313" key="3">
    <source>
        <dbReference type="Proteomes" id="UP000529637"/>
    </source>
</evidence>
<dbReference type="InterPro" id="IPR035437">
    <property type="entry name" value="SNase_OB-fold_sf"/>
</dbReference>
<keyword evidence="3" id="KW-1185">Reference proteome</keyword>
<comment type="caution">
    <text evidence="2">The sequence shown here is derived from an EMBL/GenBank/DDBJ whole genome shotgun (WGS) entry which is preliminary data.</text>
</comment>
<evidence type="ECO:0000313" key="2">
    <source>
        <dbReference type="EMBL" id="NUZ08968.1"/>
    </source>
</evidence>
<gene>
    <name evidence="2" type="ORF">HQN59_24820</name>
</gene>
<proteinExistence type="predicted"/>
<reference evidence="2 3" key="1">
    <citation type="submission" date="2020-06" db="EMBL/GenBank/DDBJ databases">
        <title>Schlegella sp. ID0723 isolated from air conditioner.</title>
        <authorList>
            <person name="Kim D.Y."/>
            <person name="Kim D.-U."/>
        </authorList>
    </citation>
    <scope>NUCLEOTIDE SEQUENCE [LARGE SCALE GENOMIC DNA]</scope>
    <source>
        <strain evidence="2 3">ID0723</strain>
    </source>
</reference>
<dbReference type="AlphaFoldDB" id="A0A7Y6NTG9"/>
<dbReference type="Gene3D" id="2.40.50.90">
    <property type="match status" value="1"/>
</dbReference>
<dbReference type="Pfam" id="PF00565">
    <property type="entry name" value="SNase"/>
    <property type="match status" value="1"/>
</dbReference>
<accession>A0A7Y6NTG9</accession>
<protein>
    <submittedName>
        <fullName evidence="2">Thermonuclease family protein</fullName>
    </submittedName>
</protein>
<organism evidence="2 3">
    <name type="scientific">Piscinibacter koreensis</name>
    <dbReference type="NCBI Taxonomy" id="2742824"/>
    <lineage>
        <taxon>Bacteria</taxon>
        <taxon>Pseudomonadati</taxon>
        <taxon>Pseudomonadota</taxon>
        <taxon>Betaproteobacteria</taxon>
        <taxon>Burkholderiales</taxon>
        <taxon>Sphaerotilaceae</taxon>
        <taxon>Piscinibacter</taxon>
    </lineage>
</organism>
<dbReference type="Proteomes" id="UP000529637">
    <property type="component" value="Unassembled WGS sequence"/>
</dbReference>
<feature type="domain" description="TNase-like" evidence="1">
    <location>
        <begin position="6"/>
        <end position="35"/>
    </location>
</feature>
<dbReference type="SUPFAM" id="SSF50199">
    <property type="entry name" value="Staphylococcal nuclease"/>
    <property type="match status" value="1"/>
</dbReference>
<name>A0A7Y6NTG9_9BURK</name>
<dbReference type="InterPro" id="IPR016071">
    <property type="entry name" value="Staphylococal_nuclease_OB-fold"/>
</dbReference>
<sequence length="35" mass="4065">MRLTWSRSDQYGRPLARVVLDGQDVNAEQVRRGYA</sequence>
<dbReference type="EMBL" id="JABWMJ010000022">
    <property type="protein sequence ID" value="NUZ08968.1"/>
    <property type="molecule type" value="Genomic_DNA"/>
</dbReference>
<evidence type="ECO:0000259" key="1">
    <source>
        <dbReference type="Pfam" id="PF00565"/>
    </source>
</evidence>